<dbReference type="Pfam" id="PF13505">
    <property type="entry name" value="OMP_b-brl"/>
    <property type="match status" value="1"/>
</dbReference>
<dbReference type="InterPro" id="IPR027385">
    <property type="entry name" value="Beta-barrel_OMP"/>
</dbReference>
<keyword evidence="5" id="KW-1185">Reference proteome</keyword>
<evidence type="ECO:0000259" key="3">
    <source>
        <dbReference type="Pfam" id="PF13505"/>
    </source>
</evidence>
<proteinExistence type="predicted"/>
<feature type="domain" description="Outer membrane protein beta-barrel" evidence="3">
    <location>
        <begin position="11"/>
        <end position="214"/>
    </location>
</feature>
<sequence>MLVRSIAVGVALLSTPLFSLAQTTEPETPRYYIGVSAFTNFSQRLSRELDKSTVPPLQLTLGYQLNPRWAVQLGAAYSSSPGSYAGTLHDIYGNPIGNYRNDYRNTALTVTALGRYTLTRTLSHRFQVDALGGFTWDHETYQGKGYNPDYVTTSGTVPFERSSQTNHKALSLGPSFRYRIISGLEAVAEGTVNMDLRSPRVVTTSGAVGLRYRFGR</sequence>
<gene>
    <name evidence="4" type="ORF">EU556_00500</name>
</gene>
<evidence type="ECO:0000313" key="4">
    <source>
        <dbReference type="EMBL" id="TGE09348.1"/>
    </source>
</evidence>
<organism evidence="4 5">
    <name type="scientific">Hymenobacter fodinae</name>
    <dbReference type="NCBI Taxonomy" id="2510796"/>
    <lineage>
        <taxon>Bacteria</taxon>
        <taxon>Pseudomonadati</taxon>
        <taxon>Bacteroidota</taxon>
        <taxon>Cytophagia</taxon>
        <taxon>Cytophagales</taxon>
        <taxon>Hymenobacteraceae</taxon>
        <taxon>Hymenobacter</taxon>
    </lineage>
</organism>
<keyword evidence="1 2" id="KW-0732">Signal</keyword>
<dbReference type="EMBL" id="SRLA01000001">
    <property type="protein sequence ID" value="TGE09348.1"/>
    <property type="molecule type" value="Genomic_DNA"/>
</dbReference>
<dbReference type="SUPFAM" id="SSF56925">
    <property type="entry name" value="OMPA-like"/>
    <property type="match status" value="1"/>
</dbReference>
<protein>
    <recommendedName>
        <fullName evidence="3">Outer membrane protein beta-barrel domain-containing protein</fullName>
    </recommendedName>
</protein>
<dbReference type="Gene3D" id="2.40.160.20">
    <property type="match status" value="1"/>
</dbReference>
<dbReference type="OrthoDB" id="886433at2"/>
<dbReference type="AlphaFoldDB" id="A0A4Z0PAQ7"/>
<dbReference type="RefSeq" id="WP_135429930.1">
    <property type="nucleotide sequence ID" value="NZ_SRLA01000001.1"/>
</dbReference>
<comment type="caution">
    <text evidence="4">The sequence shown here is derived from an EMBL/GenBank/DDBJ whole genome shotgun (WGS) entry which is preliminary data.</text>
</comment>
<accession>A0A4Z0PAQ7</accession>
<dbReference type="Proteomes" id="UP000298337">
    <property type="component" value="Unassembled WGS sequence"/>
</dbReference>
<feature type="signal peptide" evidence="2">
    <location>
        <begin position="1"/>
        <end position="21"/>
    </location>
</feature>
<evidence type="ECO:0000256" key="2">
    <source>
        <dbReference type="SAM" id="SignalP"/>
    </source>
</evidence>
<dbReference type="InterPro" id="IPR011250">
    <property type="entry name" value="OMP/PagP_B-barrel"/>
</dbReference>
<feature type="chain" id="PRO_5021278366" description="Outer membrane protein beta-barrel domain-containing protein" evidence="2">
    <location>
        <begin position="22"/>
        <end position="216"/>
    </location>
</feature>
<evidence type="ECO:0000256" key="1">
    <source>
        <dbReference type="ARBA" id="ARBA00022729"/>
    </source>
</evidence>
<reference evidence="4 5" key="1">
    <citation type="submission" date="2019-04" db="EMBL/GenBank/DDBJ databases">
        <authorList>
            <person name="Feng G."/>
            <person name="Zhang J."/>
            <person name="Zhu H."/>
        </authorList>
    </citation>
    <scope>NUCLEOTIDE SEQUENCE [LARGE SCALE GENOMIC DNA]</scope>
    <source>
        <strain evidence="4 5">92R-1</strain>
    </source>
</reference>
<evidence type="ECO:0000313" key="5">
    <source>
        <dbReference type="Proteomes" id="UP000298337"/>
    </source>
</evidence>
<name>A0A4Z0PAQ7_9BACT</name>